<evidence type="ECO:0000313" key="4">
    <source>
        <dbReference type="Proteomes" id="UP000060630"/>
    </source>
</evidence>
<proteinExistence type="predicted"/>
<organism evidence="2 4">
    <name type="scientific">Burkholderia ubonensis</name>
    <dbReference type="NCBI Taxonomy" id="101571"/>
    <lineage>
        <taxon>Bacteria</taxon>
        <taxon>Pseudomonadati</taxon>
        <taxon>Pseudomonadota</taxon>
        <taxon>Betaproteobacteria</taxon>
        <taxon>Burkholderiales</taxon>
        <taxon>Burkholderiaceae</taxon>
        <taxon>Burkholderia</taxon>
        <taxon>Burkholderia cepacia complex</taxon>
    </lineage>
</organism>
<dbReference type="EMBL" id="LPHD01000099">
    <property type="protein sequence ID" value="KWA80667.1"/>
    <property type="molecule type" value="Genomic_DNA"/>
</dbReference>
<evidence type="ECO:0000313" key="5">
    <source>
        <dbReference type="Proteomes" id="UP000070119"/>
    </source>
</evidence>
<protein>
    <submittedName>
        <fullName evidence="2">Uncharacterized protein</fullName>
    </submittedName>
</protein>
<dbReference type="AlphaFoldDB" id="A0A102YHG1"/>
<name>A0A102YHG1_9BURK</name>
<feature type="region of interest" description="Disordered" evidence="1">
    <location>
        <begin position="41"/>
        <end position="69"/>
    </location>
</feature>
<dbReference type="Proteomes" id="UP000060630">
    <property type="component" value="Unassembled WGS sequence"/>
</dbReference>
<dbReference type="EMBL" id="LNJU01000001">
    <property type="protein sequence ID" value="KWZ59313.1"/>
    <property type="molecule type" value="Genomic_DNA"/>
</dbReference>
<gene>
    <name evidence="3" type="ORF">WK57_01145</name>
    <name evidence="2" type="ORF">WL29_29725</name>
</gene>
<reference evidence="2 4" key="1">
    <citation type="submission" date="2015-11" db="EMBL/GenBank/DDBJ databases">
        <title>Expanding the genomic diversity of Burkholderia species for the development of highly accurate diagnostics.</title>
        <authorList>
            <person name="Sahl J."/>
            <person name="Keim P."/>
            <person name="Wagner D."/>
        </authorList>
    </citation>
    <scope>NUCLEOTIDE SEQUENCE [LARGE SCALE GENOMIC DNA]</scope>
    <source>
        <strain evidence="2 4">MSMB2087WGS</strain>
    </source>
</reference>
<reference evidence="3 5" key="2">
    <citation type="submission" date="2015-11" db="EMBL/GenBank/DDBJ databases">
        <authorList>
            <person name="Sahl J."/>
            <person name="Wagner D."/>
            <person name="Keim P."/>
        </authorList>
    </citation>
    <scope>NUCLEOTIDE SEQUENCE [LARGE SCALE GENOMIC DNA]</scope>
    <source>
        <strain evidence="3 5">MSMB1157</strain>
    </source>
</reference>
<comment type="caution">
    <text evidence="2">The sequence shown here is derived from an EMBL/GenBank/DDBJ whole genome shotgun (WGS) entry which is preliminary data.</text>
</comment>
<evidence type="ECO:0000256" key="1">
    <source>
        <dbReference type="SAM" id="MobiDB-lite"/>
    </source>
</evidence>
<accession>A0A102YHG1</accession>
<evidence type="ECO:0000313" key="3">
    <source>
        <dbReference type="EMBL" id="KWZ59313.1"/>
    </source>
</evidence>
<dbReference type="Proteomes" id="UP000070119">
    <property type="component" value="Chromosome 1"/>
</dbReference>
<evidence type="ECO:0000313" key="2">
    <source>
        <dbReference type="EMBL" id="KWA80667.1"/>
    </source>
</evidence>
<sequence>MNEMNFTDAIRSAVDQYPGFEGRARRACRAQSPLTAFITHVGPTAPLTQRRAHRADHPGRFGPDPLVAG</sequence>